<dbReference type="EMBL" id="CP014500">
    <property type="protein sequence ID" value="ANB11445.1"/>
    <property type="molecule type" value="Genomic_DNA"/>
</dbReference>
<dbReference type="Proteomes" id="UP000189580">
    <property type="component" value="Chromosome c"/>
</dbReference>
<dbReference type="PROSITE" id="PS00678">
    <property type="entry name" value="WD_REPEATS_1"/>
    <property type="match status" value="4"/>
</dbReference>
<dbReference type="PANTHER" id="PTHR19848">
    <property type="entry name" value="WD40 REPEAT PROTEIN"/>
    <property type="match status" value="1"/>
</dbReference>
<dbReference type="Pfam" id="PF00400">
    <property type="entry name" value="WD40"/>
    <property type="match status" value="4"/>
</dbReference>
<evidence type="ECO:0000313" key="5">
    <source>
        <dbReference type="EMBL" id="ANB11445.1"/>
    </source>
</evidence>
<dbReference type="PROSITE" id="PS50082">
    <property type="entry name" value="WD_REPEATS_2"/>
    <property type="match status" value="5"/>
</dbReference>
<evidence type="ECO:0000256" key="2">
    <source>
        <dbReference type="ARBA" id="ARBA00022737"/>
    </source>
</evidence>
<keyword evidence="6" id="KW-1185">Reference proteome</keyword>
<evidence type="ECO:0000313" key="6">
    <source>
        <dbReference type="Proteomes" id="UP000189580"/>
    </source>
</evidence>
<dbReference type="InterPro" id="IPR036322">
    <property type="entry name" value="WD40_repeat_dom_sf"/>
</dbReference>
<dbReference type="PANTHER" id="PTHR19848:SF8">
    <property type="entry name" value="F-BOX AND WD REPEAT DOMAIN CONTAINING 7"/>
    <property type="match status" value="1"/>
</dbReference>
<dbReference type="Gene3D" id="6.10.280.220">
    <property type="match status" value="1"/>
</dbReference>
<dbReference type="Gene3D" id="2.130.10.10">
    <property type="entry name" value="YVTN repeat-like/Quinoprotein amine dehydrogenase"/>
    <property type="match status" value="2"/>
</dbReference>
<dbReference type="OrthoDB" id="496at2759"/>
<feature type="repeat" description="WD" evidence="3">
    <location>
        <begin position="346"/>
        <end position="387"/>
    </location>
</feature>
<feature type="repeat" description="WD" evidence="3">
    <location>
        <begin position="538"/>
        <end position="560"/>
    </location>
</feature>
<name>A0A167CAW9_9ASCO</name>
<dbReference type="PRINTS" id="PR00320">
    <property type="entry name" value="GPROTEINBRPT"/>
</dbReference>
<dbReference type="SMART" id="SM00320">
    <property type="entry name" value="WD40"/>
    <property type="match status" value="6"/>
</dbReference>
<feature type="repeat" description="WD" evidence="3">
    <location>
        <begin position="388"/>
        <end position="427"/>
    </location>
</feature>
<dbReference type="AlphaFoldDB" id="A0A167CAW9"/>
<dbReference type="GeneID" id="30036367"/>
<evidence type="ECO:0000256" key="3">
    <source>
        <dbReference type="PROSITE-ProRule" id="PRU00221"/>
    </source>
</evidence>
<evidence type="ECO:0000256" key="4">
    <source>
        <dbReference type="SAM" id="MobiDB-lite"/>
    </source>
</evidence>
<gene>
    <name evidence="5" type="primary">MDV1</name>
    <name evidence="5" type="ORF">AWJ20_4255</name>
</gene>
<dbReference type="KEGG" id="slb:AWJ20_4255"/>
<dbReference type="InterPro" id="IPR019775">
    <property type="entry name" value="WD40_repeat_CS"/>
</dbReference>
<dbReference type="PROSITE" id="PS50294">
    <property type="entry name" value="WD_REPEATS_REGION"/>
    <property type="match status" value="4"/>
</dbReference>
<evidence type="ECO:0000256" key="1">
    <source>
        <dbReference type="ARBA" id="ARBA00022574"/>
    </source>
</evidence>
<accession>A0A167CAW9</accession>
<dbReference type="CDD" id="cd22881">
    <property type="entry name" value="Mdv1_N"/>
    <property type="match status" value="1"/>
</dbReference>
<dbReference type="RefSeq" id="XP_018733922.1">
    <property type="nucleotide sequence ID" value="XM_018881320.1"/>
</dbReference>
<sequence>MSSQDSSFSSTVAATNKNLSRLSKTVASTATTLMTSSYGDLTNTHYQSAMKDIARQPAYQKRLFAFNTRRAPSEFVKTSLSRSEIQYRAVTSIPEELLHNIPTADDNKFSLFQGFQATTEEISSQDKDIGTSSKLLKGKESSRIPSSQPLSVQRNIINHHLDILEIRKDLAANEIKEIDQRIAHLNSTRMIVFERIAELEQEELKLEAELEQLSIKLEKEENKDHAARVSSESGSSKLDSTSIGISTPKETSSDDNGWSDLAAESPSTQQASSTSPADRSFASNSQEEAVVVDSPLLSQSIYGKLQNETASTKKNRNIRRRNSLSRRKTMPTLQQFYAPGKNIRTIEAHSDSITAVDFDIPFGTMVSASIDDSVLVWDLSKGKAIRELDGHKASVKCLQMENNLVATGSADATVKLWDLTGGDEEPAVEEDDYIPNGDNCYVETFAAHVGEITALNFSDNTLVTGSADKTIRQWDIQTGRCLQTLDVLWASAQSSAASAFGGFDDTRWRRKTMVPGAGGEVSAEYDFVGALQCFDAALATGTADGIVRLWDLRTGQVHRSLLGHTGPVTCLQFDDVHLATGSLDRSIRIWDLRTGSIFDAFAYESPITSLHFDTRRIVSANSENTVKIYDREVERHWTCGAGEEDSTASVINSVRYREGYLIEGREDGKIGVWAC</sequence>
<feature type="compositionally biased region" description="Polar residues" evidence="4">
    <location>
        <begin position="230"/>
        <end position="256"/>
    </location>
</feature>
<proteinExistence type="predicted"/>
<feature type="repeat" description="WD" evidence="3">
    <location>
        <begin position="561"/>
        <end position="600"/>
    </location>
</feature>
<feature type="region of interest" description="Disordered" evidence="4">
    <location>
        <begin position="122"/>
        <end position="148"/>
    </location>
</feature>
<keyword evidence="1 3" id="KW-0853">WD repeat</keyword>
<dbReference type="InterPro" id="IPR020472">
    <property type="entry name" value="WD40_PAC1"/>
</dbReference>
<reference evidence="5 6" key="1">
    <citation type="submission" date="2016-02" db="EMBL/GenBank/DDBJ databases">
        <title>Complete genome sequence and transcriptome regulation of the pentose utilising yeast Sugiyamaella lignohabitans.</title>
        <authorList>
            <person name="Bellasio M."/>
            <person name="Peymann A."/>
            <person name="Valli M."/>
            <person name="Sipitzky M."/>
            <person name="Graf A."/>
            <person name="Sauer M."/>
            <person name="Marx H."/>
            <person name="Mattanovich D."/>
        </authorList>
    </citation>
    <scope>NUCLEOTIDE SEQUENCE [LARGE SCALE GENOMIC DNA]</scope>
    <source>
        <strain evidence="5 6">CBS 10342</strain>
    </source>
</reference>
<feature type="region of interest" description="Disordered" evidence="4">
    <location>
        <begin position="220"/>
        <end position="286"/>
    </location>
</feature>
<keyword evidence="2" id="KW-0677">Repeat</keyword>
<organism evidence="5 6">
    <name type="scientific">Sugiyamaella lignohabitans</name>
    <dbReference type="NCBI Taxonomy" id="796027"/>
    <lineage>
        <taxon>Eukaryota</taxon>
        <taxon>Fungi</taxon>
        <taxon>Dikarya</taxon>
        <taxon>Ascomycota</taxon>
        <taxon>Saccharomycotina</taxon>
        <taxon>Dipodascomycetes</taxon>
        <taxon>Dipodascales</taxon>
        <taxon>Trichomonascaceae</taxon>
        <taxon>Sugiyamaella</taxon>
    </lineage>
</organism>
<dbReference type="SUPFAM" id="SSF50978">
    <property type="entry name" value="WD40 repeat-like"/>
    <property type="match status" value="1"/>
</dbReference>
<protein>
    <submittedName>
        <fullName evidence="5">Mdv1p</fullName>
    </submittedName>
</protein>
<dbReference type="InterPro" id="IPR015943">
    <property type="entry name" value="WD40/YVTN_repeat-like_dom_sf"/>
</dbReference>
<feature type="compositionally biased region" description="Low complexity" evidence="4">
    <location>
        <begin position="265"/>
        <end position="277"/>
    </location>
</feature>
<feature type="repeat" description="WD" evidence="3">
    <location>
        <begin position="445"/>
        <end position="484"/>
    </location>
</feature>
<dbReference type="InterPro" id="IPR001680">
    <property type="entry name" value="WD40_rpt"/>
</dbReference>
<dbReference type="CDD" id="cd00200">
    <property type="entry name" value="WD40"/>
    <property type="match status" value="1"/>
</dbReference>